<evidence type="ECO:0000256" key="1">
    <source>
        <dbReference type="SAM" id="MobiDB-lite"/>
    </source>
</evidence>
<comment type="caution">
    <text evidence="2">The sequence shown here is derived from an EMBL/GenBank/DDBJ whole genome shotgun (WGS) entry which is preliminary data.</text>
</comment>
<accession>A0A8K0JXX8</accession>
<organism evidence="2 3">
    <name type="scientific">Ladona fulva</name>
    <name type="common">Scarce chaser dragonfly</name>
    <name type="synonym">Libellula fulva</name>
    <dbReference type="NCBI Taxonomy" id="123851"/>
    <lineage>
        <taxon>Eukaryota</taxon>
        <taxon>Metazoa</taxon>
        <taxon>Ecdysozoa</taxon>
        <taxon>Arthropoda</taxon>
        <taxon>Hexapoda</taxon>
        <taxon>Insecta</taxon>
        <taxon>Pterygota</taxon>
        <taxon>Palaeoptera</taxon>
        <taxon>Odonata</taxon>
        <taxon>Epiprocta</taxon>
        <taxon>Anisoptera</taxon>
        <taxon>Libelluloidea</taxon>
        <taxon>Libellulidae</taxon>
        <taxon>Ladona</taxon>
    </lineage>
</organism>
<keyword evidence="3" id="KW-1185">Reference proteome</keyword>
<proteinExistence type="predicted"/>
<dbReference type="EMBL" id="KZ308205">
    <property type="protein sequence ID" value="KAG8224657.1"/>
    <property type="molecule type" value="Genomic_DNA"/>
</dbReference>
<gene>
    <name evidence="2" type="ORF">J437_LFUL005159</name>
</gene>
<protein>
    <submittedName>
        <fullName evidence="2">Uncharacterized protein</fullName>
    </submittedName>
</protein>
<dbReference type="AlphaFoldDB" id="A0A8K0JXX8"/>
<evidence type="ECO:0000313" key="3">
    <source>
        <dbReference type="Proteomes" id="UP000792457"/>
    </source>
</evidence>
<reference evidence="2" key="2">
    <citation type="submission" date="2017-10" db="EMBL/GenBank/DDBJ databases">
        <title>Ladona fulva Genome sequencing and assembly.</title>
        <authorList>
            <person name="Murali S."/>
            <person name="Richards S."/>
            <person name="Bandaranaike D."/>
            <person name="Bellair M."/>
            <person name="Blankenburg K."/>
            <person name="Chao H."/>
            <person name="Dinh H."/>
            <person name="Doddapaneni H."/>
            <person name="Dugan-Rocha S."/>
            <person name="Elkadiri S."/>
            <person name="Gnanaolivu R."/>
            <person name="Hernandez B."/>
            <person name="Skinner E."/>
            <person name="Javaid M."/>
            <person name="Lee S."/>
            <person name="Li M."/>
            <person name="Ming W."/>
            <person name="Munidasa M."/>
            <person name="Muniz J."/>
            <person name="Nguyen L."/>
            <person name="Hughes D."/>
            <person name="Osuji N."/>
            <person name="Pu L.-L."/>
            <person name="Puazo M."/>
            <person name="Qu C."/>
            <person name="Quiroz J."/>
            <person name="Raj R."/>
            <person name="Weissenberger G."/>
            <person name="Xin Y."/>
            <person name="Zou X."/>
            <person name="Han Y."/>
            <person name="Worley K."/>
            <person name="Muzny D."/>
            <person name="Gibbs R."/>
        </authorList>
    </citation>
    <scope>NUCLEOTIDE SEQUENCE</scope>
    <source>
        <strain evidence="2">Sampled in the wild</strain>
    </source>
</reference>
<feature type="compositionally biased region" description="Polar residues" evidence="1">
    <location>
        <begin position="109"/>
        <end position="127"/>
    </location>
</feature>
<sequence>MEYLKPVVFVISHPQRFEANFVLATLMQQGDSQQVLASQSSSAVSRKRAPATNVSRNNNPEPAKNVPKDRDNNADSLDNLDEVFEMEWDNVNDEDINLRTRVSISQREIQATQNKQSGTQGTLNSKRLTQDPVETGIMDSGSRGLMDYSEQEVAGMSNLTTSSVGGISVVYKRCFQATFDPTNLPGFDEILAPDSDEEPD</sequence>
<reference evidence="2" key="1">
    <citation type="submission" date="2013-04" db="EMBL/GenBank/DDBJ databases">
        <authorList>
            <person name="Qu J."/>
            <person name="Murali S.C."/>
            <person name="Bandaranaike D."/>
            <person name="Bellair M."/>
            <person name="Blankenburg K."/>
            <person name="Chao H."/>
            <person name="Dinh H."/>
            <person name="Doddapaneni H."/>
            <person name="Downs B."/>
            <person name="Dugan-Rocha S."/>
            <person name="Elkadiri S."/>
            <person name="Gnanaolivu R.D."/>
            <person name="Hernandez B."/>
            <person name="Javaid M."/>
            <person name="Jayaseelan J.C."/>
            <person name="Lee S."/>
            <person name="Li M."/>
            <person name="Ming W."/>
            <person name="Munidasa M."/>
            <person name="Muniz J."/>
            <person name="Nguyen L."/>
            <person name="Ongeri F."/>
            <person name="Osuji N."/>
            <person name="Pu L.-L."/>
            <person name="Puazo M."/>
            <person name="Qu C."/>
            <person name="Quiroz J."/>
            <person name="Raj R."/>
            <person name="Weissenberger G."/>
            <person name="Xin Y."/>
            <person name="Zou X."/>
            <person name="Han Y."/>
            <person name="Richards S."/>
            <person name="Worley K."/>
            <person name="Muzny D."/>
            <person name="Gibbs R."/>
        </authorList>
    </citation>
    <scope>NUCLEOTIDE SEQUENCE</scope>
    <source>
        <strain evidence="2">Sampled in the wild</strain>
    </source>
</reference>
<feature type="region of interest" description="Disordered" evidence="1">
    <location>
        <begin position="37"/>
        <end position="76"/>
    </location>
</feature>
<feature type="region of interest" description="Disordered" evidence="1">
    <location>
        <begin position="109"/>
        <end position="142"/>
    </location>
</feature>
<dbReference type="OrthoDB" id="60092at2759"/>
<name>A0A8K0JXX8_LADFU</name>
<evidence type="ECO:0000313" key="2">
    <source>
        <dbReference type="EMBL" id="KAG8224657.1"/>
    </source>
</evidence>
<dbReference type="Proteomes" id="UP000792457">
    <property type="component" value="Unassembled WGS sequence"/>
</dbReference>